<evidence type="ECO:0000313" key="12">
    <source>
        <dbReference type="EMBL" id="URD96224.1"/>
    </source>
</evidence>
<dbReference type="Proteomes" id="UP001055439">
    <property type="component" value="Chromosome 4"/>
</dbReference>
<dbReference type="GO" id="GO:0003677">
    <property type="term" value="F:DNA binding"/>
    <property type="evidence" value="ECO:0007669"/>
    <property type="project" value="UniProtKB-KW"/>
</dbReference>
<protein>
    <submittedName>
        <fullName evidence="12">Transcription, DNA-dependent</fullName>
    </submittedName>
</protein>
<dbReference type="Pfam" id="PF03110">
    <property type="entry name" value="SBP"/>
    <property type="match status" value="1"/>
</dbReference>
<proteinExistence type="predicted"/>
<name>A0A9E7JXP9_9LILI</name>
<dbReference type="InterPro" id="IPR036893">
    <property type="entry name" value="SBP_sf"/>
</dbReference>
<dbReference type="SUPFAM" id="SSF103612">
    <property type="entry name" value="SBT domain"/>
    <property type="match status" value="1"/>
</dbReference>
<evidence type="ECO:0000256" key="4">
    <source>
        <dbReference type="ARBA" id="ARBA00022833"/>
    </source>
</evidence>
<keyword evidence="13" id="KW-1185">Reference proteome</keyword>
<feature type="region of interest" description="Disordered" evidence="10">
    <location>
        <begin position="242"/>
        <end position="284"/>
    </location>
</feature>
<keyword evidence="3 9" id="KW-0863">Zinc-finger</keyword>
<dbReference type="GO" id="GO:0005634">
    <property type="term" value="C:nucleus"/>
    <property type="evidence" value="ECO:0007669"/>
    <property type="project" value="UniProtKB-SubCell"/>
</dbReference>
<dbReference type="OrthoDB" id="514967at2759"/>
<comment type="subcellular location">
    <subcellularLocation>
        <location evidence="1">Nucleus</location>
    </subcellularLocation>
</comment>
<evidence type="ECO:0000256" key="8">
    <source>
        <dbReference type="ARBA" id="ARBA00023242"/>
    </source>
</evidence>
<evidence type="ECO:0000259" key="11">
    <source>
        <dbReference type="PROSITE" id="PS51141"/>
    </source>
</evidence>
<dbReference type="Gene3D" id="4.10.1100.10">
    <property type="entry name" value="Transcription factor, SBP-box domain"/>
    <property type="match status" value="1"/>
</dbReference>
<feature type="compositionally biased region" description="Low complexity" evidence="10">
    <location>
        <begin position="255"/>
        <end position="284"/>
    </location>
</feature>
<dbReference type="FunFam" id="4.10.1100.10:FF:000001">
    <property type="entry name" value="Squamosa promoter-binding-like protein 14"/>
    <property type="match status" value="1"/>
</dbReference>
<evidence type="ECO:0000256" key="1">
    <source>
        <dbReference type="ARBA" id="ARBA00004123"/>
    </source>
</evidence>
<evidence type="ECO:0000256" key="5">
    <source>
        <dbReference type="ARBA" id="ARBA00023015"/>
    </source>
</evidence>
<accession>A0A9E7JXP9</accession>
<keyword evidence="4" id="KW-0862">Zinc</keyword>
<dbReference type="PROSITE" id="PS51141">
    <property type="entry name" value="ZF_SBP"/>
    <property type="match status" value="1"/>
</dbReference>
<keyword evidence="2" id="KW-0479">Metal-binding</keyword>
<organism evidence="12 13">
    <name type="scientific">Musa troglodytarum</name>
    <name type="common">fe'i banana</name>
    <dbReference type="NCBI Taxonomy" id="320322"/>
    <lineage>
        <taxon>Eukaryota</taxon>
        <taxon>Viridiplantae</taxon>
        <taxon>Streptophyta</taxon>
        <taxon>Embryophyta</taxon>
        <taxon>Tracheophyta</taxon>
        <taxon>Spermatophyta</taxon>
        <taxon>Magnoliopsida</taxon>
        <taxon>Liliopsida</taxon>
        <taxon>Zingiberales</taxon>
        <taxon>Musaceae</taxon>
        <taxon>Musa</taxon>
    </lineage>
</organism>
<evidence type="ECO:0000256" key="9">
    <source>
        <dbReference type="PROSITE-ProRule" id="PRU00470"/>
    </source>
</evidence>
<dbReference type="PANTHER" id="PTHR31251">
    <property type="entry name" value="SQUAMOSA PROMOTER-BINDING-LIKE PROTEIN 4"/>
    <property type="match status" value="1"/>
</dbReference>
<keyword evidence="5" id="KW-0805">Transcription regulation</keyword>
<feature type="compositionally biased region" description="Polar residues" evidence="10">
    <location>
        <begin position="325"/>
        <end position="336"/>
    </location>
</feature>
<evidence type="ECO:0000256" key="10">
    <source>
        <dbReference type="SAM" id="MobiDB-lite"/>
    </source>
</evidence>
<dbReference type="PANTHER" id="PTHR31251:SF169">
    <property type="entry name" value="SQUAMOSA PROMOTER-BINDING-LIKE PROTEIN 8"/>
    <property type="match status" value="1"/>
</dbReference>
<keyword evidence="7" id="KW-0804">Transcription</keyword>
<evidence type="ECO:0000256" key="2">
    <source>
        <dbReference type="ARBA" id="ARBA00022723"/>
    </source>
</evidence>
<keyword evidence="8" id="KW-0539">Nucleus</keyword>
<reference evidence="12" key="1">
    <citation type="submission" date="2022-05" db="EMBL/GenBank/DDBJ databases">
        <title>The Musa troglodytarum L. genome provides insights into the mechanism of non-climacteric behaviour and enrichment of carotenoids.</title>
        <authorList>
            <person name="Wang J."/>
        </authorList>
    </citation>
    <scope>NUCLEOTIDE SEQUENCE</scope>
    <source>
        <tissue evidence="12">Leaf</tissue>
    </source>
</reference>
<dbReference type="InterPro" id="IPR044817">
    <property type="entry name" value="SBP-like"/>
</dbReference>
<dbReference type="GO" id="GO:0008270">
    <property type="term" value="F:zinc ion binding"/>
    <property type="evidence" value="ECO:0007669"/>
    <property type="project" value="UniProtKB-KW"/>
</dbReference>
<dbReference type="AlphaFoldDB" id="A0A9E7JXP9"/>
<evidence type="ECO:0000313" key="13">
    <source>
        <dbReference type="Proteomes" id="UP001055439"/>
    </source>
</evidence>
<keyword evidence="6" id="KW-0238">DNA-binding</keyword>
<evidence type="ECO:0000256" key="6">
    <source>
        <dbReference type="ARBA" id="ARBA00023125"/>
    </source>
</evidence>
<dbReference type="EMBL" id="CP097506">
    <property type="protein sequence ID" value="URD96224.1"/>
    <property type="molecule type" value="Genomic_DNA"/>
</dbReference>
<evidence type="ECO:0000256" key="7">
    <source>
        <dbReference type="ARBA" id="ARBA00023163"/>
    </source>
</evidence>
<evidence type="ECO:0000256" key="3">
    <source>
        <dbReference type="ARBA" id="ARBA00022771"/>
    </source>
</evidence>
<sequence>MQRPKEKTQRTPSASALRCYSFPPSLLSLFLLVSPPLHGKMNNKTSSAEAFLPSMMSFSGPEGSNQKQHHIWDWETSSHNPSTTIPSTTYDLQDHAVFPCVPLPDCPPPLLPMSSFHFYSPPPMPDYPLVLIKREDVPGGCGQIGLNLGHRTYFSSGDALAIDRQLSRSTLNNHQPRCQAEGCKADLSGAKHYHRRHRVCEFHSKATVVIVGGIQQRFCQQCSRFHVLAEFDEAKRSCRKRLADHNRRRRKPQLSTTTTTESSPSENTTTNSSEKATTDTPAMKTTTGTMCTKIHQQYQNKGNLLRSGPALSLAGVAVAEEKVLHQQQPSPSSSAFNNNNNDDDDSCLHHRNLFRSSSHEPFQATGGGSSQSLSDHHKGNIFHHGQPSFEVDYM</sequence>
<feature type="region of interest" description="Disordered" evidence="10">
    <location>
        <begin position="322"/>
        <end position="394"/>
    </location>
</feature>
<gene>
    <name evidence="12" type="ORF">MUK42_28805</name>
</gene>
<feature type="domain" description="SBP-type" evidence="11">
    <location>
        <begin position="175"/>
        <end position="252"/>
    </location>
</feature>
<dbReference type="InterPro" id="IPR004333">
    <property type="entry name" value="SBP_dom"/>
</dbReference>